<evidence type="ECO:0000313" key="2">
    <source>
        <dbReference type="Proteomes" id="UP000027265"/>
    </source>
</evidence>
<dbReference type="InParanoid" id="A0A067PYT0"/>
<accession>A0A067PYT0</accession>
<dbReference type="HOGENOM" id="CLU_062057_1_0_1"/>
<organism evidence="1 2">
    <name type="scientific">Jaapia argillacea MUCL 33604</name>
    <dbReference type="NCBI Taxonomy" id="933084"/>
    <lineage>
        <taxon>Eukaryota</taxon>
        <taxon>Fungi</taxon>
        <taxon>Dikarya</taxon>
        <taxon>Basidiomycota</taxon>
        <taxon>Agaricomycotina</taxon>
        <taxon>Agaricomycetes</taxon>
        <taxon>Agaricomycetidae</taxon>
        <taxon>Jaapiales</taxon>
        <taxon>Jaapiaceae</taxon>
        <taxon>Jaapia</taxon>
    </lineage>
</organism>
<sequence length="387" mass="43094">MHPHDPTHGSHSLPVELYRPIARFVDEKNALCILCLASKTWYTEVMPSLYGSVSVSTGNYLDWCNTIIEKPFLGELVHSFSIIFLPKRKRDINYLVIRLALALRNLINLETLAISNGEGCEITTCQVLPAFVACSLDLRRFDCQIPWPYPSDIMTLFAFLERRPGITEFYCEPEHPDLYTPREVIVPVPLLANLTHLSCSVDLFTGLTVTPALESLQVDCGAGVEPQLLLSTLIRVQKTLRNLCLRRSTPSPFLFASEQILAGDVVRRIAEGVPMLHSLCVHDDSMRTYVRRSQLDDLVSSFAQFPQLEIISCSSYAHKSTVLIPPIDPFALSPIEVAGRFLGALPSVRTVTIPVWDRSQLCYARSGVSSSPVLGTTCEETCLGCRP</sequence>
<dbReference type="Gene3D" id="3.80.10.10">
    <property type="entry name" value="Ribonuclease Inhibitor"/>
    <property type="match status" value="1"/>
</dbReference>
<dbReference type="Proteomes" id="UP000027265">
    <property type="component" value="Unassembled WGS sequence"/>
</dbReference>
<protein>
    <recommendedName>
        <fullName evidence="3">F-box domain-containing protein</fullName>
    </recommendedName>
</protein>
<name>A0A067PYT0_9AGAM</name>
<gene>
    <name evidence="1" type="ORF">JAAARDRAFT_637593</name>
</gene>
<keyword evidence="2" id="KW-1185">Reference proteome</keyword>
<evidence type="ECO:0000313" key="1">
    <source>
        <dbReference type="EMBL" id="KDQ59958.1"/>
    </source>
</evidence>
<dbReference type="InterPro" id="IPR032675">
    <property type="entry name" value="LRR_dom_sf"/>
</dbReference>
<proteinExistence type="predicted"/>
<dbReference type="AlphaFoldDB" id="A0A067PYT0"/>
<dbReference type="EMBL" id="KL197715">
    <property type="protein sequence ID" value="KDQ59958.1"/>
    <property type="molecule type" value="Genomic_DNA"/>
</dbReference>
<reference evidence="2" key="1">
    <citation type="journal article" date="2014" name="Proc. Natl. Acad. Sci. U.S.A.">
        <title>Extensive sampling of basidiomycete genomes demonstrates inadequacy of the white-rot/brown-rot paradigm for wood decay fungi.</title>
        <authorList>
            <person name="Riley R."/>
            <person name="Salamov A.A."/>
            <person name="Brown D.W."/>
            <person name="Nagy L.G."/>
            <person name="Floudas D."/>
            <person name="Held B.W."/>
            <person name="Levasseur A."/>
            <person name="Lombard V."/>
            <person name="Morin E."/>
            <person name="Otillar R."/>
            <person name="Lindquist E.A."/>
            <person name="Sun H."/>
            <person name="LaButti K.M."/>
            <person name="Schmutz J."/>
            <person name="Jabbour D."/>
            <person name="Luo H."/>
            <person name="Baker S.E."/>
            <person name="Pisabarro A.G."/>
            <person name="Walton J.D."/>
            <person name="Blanchette R.A."/>
            <person name="Henrissat B."/>
            <person name="Martin F."/>
            <person name="Cullen D."/>
            <person name="Hibbett D.S."/>
            <person name="Grigoriev I.V."/>
        </authorList>
    </citation>
    <scope>NUCLEOTIDE SEQUENCE [LARGE SCALE GENOMIC DNA]</scope>
    <source>
        <strain evidence="2">MUCL 33604</strain>
    </source>
</reference>
<evidence type="ECO:0008006" key="3">
    <source>
        <dbReference type="Google" id="ProtNLM"/>
    </source>
</evidence>